<keyword evidence="4 5" id="KW-0326">Glycosidase</keyword>
<dbReference type="EMBL" id="CP064954">
    <property type="protein sequence ID" value="QPK79929.1"/>
    <property type="molecule type" value="Genomic_DNA"/>
</dbReference>
<dbReference type="InterPro" id="IPR001362">
    <property type="entry name" value="Glyco_hydro_32"/>
</dbReference>
<dbReference type="PANTHER" id="PTHR43101">
    <property type="entry name" value="BETA-FRUCTOSIDASE"/>
    <property type="match status" value="1"/>
</dbReference>
<dbReference type="InterPro" id="IPR051214">
    <property type="entry name" value="GH32_Enzymes"/>
</dbReference>
<evidence type="ECO:0000256" key="1">
    <source>
        <dbReference type="ARBA" id="ARBA00009902"/>
    </source>
</evidence>
<dbReference type="GO" id="GO:0004564">
    <property type="term" value="F:beta-fructofuranosidase activity"/>
    <property type="evidence" value="ECO:0007669"/>
    <property type="project" value="UniProtKB-EC"/>
</dbReference>
<evidence type="ECO:0000313" key="8">
    <source>
        <dbReference type="EMBL" id="QPK79929.1"/>
    </source>
</evidence>
<dbReference type="EC" id="3.2.1.26" evidence="2"/>
<dbReference type="Proteomes" id="UP000594681">
    <property type="component" value="Chromosome"/>
</dbReference>
<dbReference type="SUPFAM" id="SSF75005">
    <property type="entry name" value="Arabinanase/levansucrase/invertase"/>
    <property type="match status" value="1"/>
</dbReference>
<feature type="domain" description="Glycosyl hydrolase family 32 N-terminal" evidence="6">
    <location>
        <begin position="8"/>
        <end position="337"/>
    </location>
</feature>
<proteinExistence type="inferred from homology"/>
<comment type="similarity">
    <text evidence="1 5">Belongs to the glycosyl hydrolase 32 family.</text>
</comment>
<accession>A0A7T0KGW3</accession>
<dbReference type="RefSeq" id="WP_165007548.1">
    <property type="nucleotide sequence ID" value="NZ_CP064954.1"/>
</dbReference>
<dbReference type="AlphaFoldDB" id="A0A7T0KGW3"/>
<dbReference type="Gene3D" id="2.60.120.560">
    <property type="entry name" value="Exo-inulinase, domain 1"/>
    <property type="match status" value="1"/>
</dbReference>
<dbReference type="PANTHER" id="PTHR43101:SF1">
    <property type="entry name" value="BETA-FRUCTOSIDASE"/>
    <property type="match status" value="1"/>
</dbReference>
<evidence type="ECO:0000259" key="6">
    <source>
        <dbReference type="Pfam" id="PF00251"/>
    </source>
</evidence>
<name>A0A7T0KGW3_9CORY</name>
<sequence length="475" mass="51295">MTYRPELHLAPEAGVLEAPAGVLLDGSTWHLFYQYRPAVNEPTRWGHSYAEDTPFDWLECDDVLAPAGGEIGLRAGAVAQVDANVNLYYTSITSTSSSIRLAKYADYHDTHGVSDDPLTVDPLVMRHGEVISQAEGFSRFRSPCVVPDWETADRDDHAGWLMLALSGSTENPTPVLLRSPDGDSWTFEGALTFNGDTGFATSTEDYPPVVSPRIIRLRDEVDGEVYDILFFTIEAESREIAGYLVGTLHGTQFDVVTGFRRLDFGHDFTRPRNTNVTEGTAHEGEGYTEACILGLLNGRGRADDPSAHHSWHAEGWANALSLPRHLTLQGGVLYQTPPRGLPDAVSESDRARLWTGMLEVPEGSGVTVTLLDGEGQAAATITHAGSQLQIDRSPSRAFEHTYADDAPATAPLADGDEDSLTIVIDGSALEVYADSGLVTMASRMYIEGGCSGFSVETSGEAAVLNSFERAGSRLG</sequence>
<evidence type="ECO:0000259" key="7">
    <source>
        <dbReference type="Pfam" id="PF08244"/>
    </source>
</evidence>
<reference evidence="8 9" key="1">
    <citation type="submission" date="2020-11" db="EMBL/GenBank/DDBJ databases">
        <title>Corynebacterium sp. ZJ-599.</title>
        <authorList>
            <person name="Zhou J."/>
        </authorList>
    </citation>
    <scope>NUCLEOTIDE SEQUENCE [LARGE SCALE GENOMIC DNA]</scope>
    <source>
        <strain evidence="8 9">ZJ-599</strain>
    </source>
</reference>
<evidence type="ECO:0000256" key="5">
    <source>
        <dbReference type="RuleBase" id="RU362110"/>
    </source>
</evidence>
<evidence type="ECO:0000256" key="2">
    <source>
        <dbReference type="ARBA" id="ARBA00012758"/>
    </source>
</evidence>
<dbReference type="Gene3D" id="2.115.10.20">
    <property type="entry name" value="Glycosyl hydrolase domain, family 43"/>
    <property type="match status" value="1"/>
</dbReference>
<organism evidence="8 9">
    <name type="scientific">Corynebacterium lizhenjunii</name>
    <dbReference type="NCBI Taxonomy" id="2709394"/>
    <lineage>
        <taxon>Bacteria</taxon>
        <taxon>Bacillati</taxon>
        <taxon>Actinomycetota</taxon>
        <taxon>Actinomycetes</taxon>
        <taxon>Mycobacteriales</taxon>
        <taxon>Corynebacteriaceae</taxon>
        <taxon>Corynebacterium</taxon>
    </lineage>
</organism>
<protein>
    <recommendedName>
        <fullName evidence="2">beta-fructofuranosidase</fullName>
        <ecNumber evidence="2">3.2.1.26</ecNumber>
    </recommendedName>
</protein>
<dbReference type="SMART" id="SM00640">
    <property type="entry name" value="Glyco_32"/>
    <property type="match status" value="1"/>
</dbReference>
<dbReference type="GO" id="GO:0005975">
    <property type="term" value="P:carbohydrate metabolic process"/>
    <property type="evidence" value="ECO:0007669"/>
    <property type="project" value="InterPro"/>
</dbReference>
<evidence type="ECO:0000256" key="4">
    <source>
        <dbReference type="ARBA" id="ARBA00023295"/>
    </source>
</evidence>
<dbReference type="InterPro" id="IPR013320">
    <property type="entry name" value="ConA-like_dom_sf"/>
</dbReference>
<gene>
    <name evidence="8" type="ORF">G7Y31_04350</name>
</gene>
<evidence type="ECO:0000256" key="3">
    <source>
        <dbReference type="ARBA" id="ARBA00022801"/>
    </source>
</evidence>
<dbReference type="InterPro" id="IPR013148">
    <property type="entry name" value="Glyco_hydro_32_N"/>
</dbReference>
<evidence type="ECO:0000313" key="9">
    <source>
        <dbReference type="Proteomes" id="UP000594681"/>
    </source>
</evidence>
<dbReference type="KEGG" id="cliz:G7Y31_04350"/>
<keyword evidence="3 5" id="KW-0378">Hydrolase</keyword>
<dbReference type="InterPro" id="IPR023296">
    <property type="entry name" value="Glyco_hydro_beta-prop_sf"/>
</dbReference>
<dbReference type="Pfam" id="PF08244">
    <property type="entry name" value="Glyco_hydro_32C"/>
    <property type="match status" value="1"/>
</dbReference>
<keyword evidence="9" id="KW-1185">Reference proteome</keyword>
<dbReference type="SUPFAM" id="SSF49899">
    <property type="entry name" value="Concanavalin A-like lectins/glucanases"/>
    <property type="match status" value="1"/>
</dbReference>
<dbReference type="InterPro" id="IPR013189">
    <property type="entry name" value="Glyco_hydro_32_C"/>
</dbReference>
<dbReference type="Pfam" id="PF00251">
    <property type="entry name" value="Glyco_hydro_32N"/>
    <property type="match status" value="1"/>
</dbReference>
<feature type="domain" description="Glycosyl hydrolase family 32 C-terminal" evidence="7">
    <location>
        <begin position="380"/>
        <end position="466"/>
    </location>
</feature>